<evidence type="ECO:0000256" key="5">
    <source>
        <dbReference type="ARBA" id="ARBA00022679"/>
    </source>
</evidence>
<evidence type="ECO:0000256" key="7">
    <source>
        <dbReference type="ARBA" id="ARBA00022729"/>
    </source>
</evidence>
<dbReference type="CDD" id="cd03784">
    <property type="entry name" value="GT1_Gtf-like"/>
    <property type="match status" value="1"/>
</dbReference>
<keyword evidence="5" id="KW-0808">Transferase</keyword>
<sequence>MILVTFVLFISSTSIITVAAAIDILQIVPGFTNSHLLFNYRLATTLSQLGHHVKFWTQMEMNMVSSGVQKPNKDIPELQISIHFSDKMKTEGLKVFQEMMFKKNDDYDLWWTGQQFKDMRTEACEQMLQVSQQDLDNLWQHRKPMIAIGHFHDLCPLALARKAMIEKLIWITHGTSLFDFAAIQMGIRTYPSYVPHPLSSYGDQMTFFERVANTLWCLSTLDFVNLPLNLLYEENSMYRKMMSPNEPDLWNLSKNVPITLINGEQLLDFPRPLPLSIAFIGEIEKRDKKKITLDQKIRAIVDSSDLGFVIFSFGTVCNTSSMPASMRKSFLEAFASFPRYTILWRFEGDFPEAKNYKNVKLFRWLPQKELMCKFDHQKMKLLIAHGGYNSFLETAKAGVPALLMPLFADQFINARRAERFGIAESLDKTNLTSYNIRQKMTMVLENPRYKKKVKKLSVMLEDKPISNPMAVLSHRLRISLRNPNYFSLKTRYNLNFFQHYSLDFLVLPVILIFLLL</sequence>
<keyword evidence="8 12" id="KW-1133">Transmembrane helix</keyword>
<dbReference type="PANTHER" id="PTHR48043:SF46">
    <property type="entry name" value="UDP-GLUCURONOSYLTRANSFERASE UGT-60-RELATED"/>
    <property type="match status" value="1"/>
</dbReference>
<dbReference type="EMBL" id="UXUI01007442">
    <property type="protein sequence ID" value="VDD87598.1"/>
    <property type="molecule type" value="Genomic_DNA"/>
</dbReference>
<dbReference type="InterPro" id="IPR050271">
    <property type="entry name" value="UDP-glycosyltransferase"/>
</dbReference>
<feature type="signal peptide" evidence="13">
    <location>
        <begin position="1"/>
        <end position="21"/>
    </location>
</feature>
<dbReference type="Gene3D" id="3.40.50.2000">
    <property type="entry name" value="Glycogen Phosphorylase B"/>
    <property type="match status" value="1"/>
</dbReference>
<proteinExistence type="inferred from homology"/>
<evidence type="ECO:0000256" key="8">
    <source>
        <dbReference type="ARBA" id="ARBA00022989"/>
    </source>
</evidence>
<dbReference type="WBParaSite" id="EVEC_0000303301-mRNA-1">
    <property type="protein sequence ID" value="EVEC_0000303301-mRNA-1"/>
    <property type="gene ID" value="EVEC_0000303301"/>
</dbReference>
<dbReference type="AlphaFoldDB" id="A0A0N4UZH9"/>
<comment type="catalytic activity">
    <reaction evidence="11">
        <text>glucuronate acceptor + UDP-alpha-D-glucuronate = acceptor beta-D-glucuronoside + UDP + H(+)</text>
        <dbReference type="Rhea" id="RHEA:21032"/>
        <dbReference type="ChEBI" id="CHEBI:15378"/>
        <dbReference type="ChEBI" id="CHEBI:58052"/>
        <dbReference type="ChEBI" id="CHEBI:58223"/>
        <dbReference type="ChEBI" id="CHEBI:132367"/>
        <dbReference type="ChEBI" id="CHEBI:132368"/>
        <dbReference type="EC" id="2.4.1.17"/>
    </reaction>
</comment>
<organism evidence="16">
    <name type="scientific">Enterobius vermicularis</name>
    <name type="common">Human pinworm</name>
    <dbReference type="NCBI Taxonomy" id="51028"/>
    <lineage>
        <taxon>Eukaryota</taxon>
        <taxon>Metazoa</taxon>
        <taxon>Ecdysozoa</taxon>
        <taxon>Nematoda</taxon>
        <taxon>Chromadorea</taxon>
        <taxon>Rhabditida</taxon>
        <taxon>Spirurina</taxon>
        <taxon>Oxyuridomorpha</taxon>
        <taxon>Oxyuroidea</taxon>
        <taxon>Oxyuridae</taxon>
        <taxon>Enterobius</taxon>
    </lineage>
</organism>
<keyword evidence="7 13" id="KW-0732">Signal</keyword>
<reference evidence="14 15" key="2">
    <citation type="submission" date="2018-10" db="EMBL/GenBank/DDBJ databases">
        <authorList>
            <consortium name="Pathogen Informatics"/>
        </authorList>
    </citation>
    <scope>NUCLEOTIDE SEQUENCE [LARGE SCALE GENOMIC DNA]</scope>
</reference>
<evidence type="ECO:0000256" key="2">
    <source>
        <dbReference type="ARBA" id="ARBA00009995"/>
    </source>
</evidence>
<keyword evidence="6 12" id="KW-0812">Transmembrane</keyword>
<keyword evidence="10" id="KW-0325">Glycoprotein</keyword>
<dbReference type="OrthoDB" id="5835829at2759"/>
<dbReference type="Pfam" id="PF00201">
    <property type="entry name" value="UDPGT"/>
    <property type="match status" value="1"/>
</dbReference>
<evidence type="ECO:0000313" key="14">
    <source>
        <dbReference type="EMBL" id="VDD87598.1"/>
    </source>
</evidence>
<accession>A0A0N4UZH9</accession>
<protein>
    <recommendedName>
        <fullName evidence="3">glucuronosyltransferase</fullName>
        <ecNumber evidence="3">2.4.1.17</ecNumber>
    </recommendedName>
</protein>
<evidence type="ECO:0000256" key="6">
    <source>
        <dbReference type="ARBA" id="ARBA00022692"/>
    </source>
</evidence>
<evidence type="ECO:0000256" key="4">
    <source>
        <dbReference type="ARBA" id="ARBA00022676"/>
    </source>
</evidence>
<feature type="chain" id="PRO_5043122553" description="glucuronosyltransferase" evidence="13">
    <location>
        <begin position="22"/>
        <end position="516"/>
    </location>
</feature>
<keyword evidence="9 12" id="KW-0472">Membrane</keyword>
<evidence type="ECO:0000256" key="12">
    <source>
        <dbReference type="SAM" id="Phobius"/>
    </source>
</evidence>
<dbReference type="SUPFAM" id="SSF53756">
    <property type="entry name" value="UDP-Glycosyltransferase/glycogen phosphorylase"/>
    <property type="match status" value="1"/>
</dbReference>
<dbReference type="Proteomes" id="UP000274131">
    <property type="component" value="Unassembled WGS sequence"/>
</dbReference>
<dbReference type="STRING" id="51028.A0A0N4UZH9"/>
<dbReference type="EC" id="2.4.1.17" evidence="3"/>
<name>A0A0N4UZH9_ENTVE</name>
<evidence type="ECO:0000256" key="10">
    <source>
        <dbReference type="ARBA" id="ARBA00023180"/>
    </source>
</evidence>
<feature type="transmembrane region" description="Helical" evidence="12">
    <location>
        <begin position="496"/>
        <end position="515"/>
    </location>
</feature>
<comment type="subcellular location">
    <subcellularLocation>
        <location evidence="1">Membrane</location>
        <topology evidence="1">Single-pass membrane protein</topology>
    </subcellularLocation>
</comment>
<reference evidence="16" key="1">
    <citation type="submission" date="2017-02" db="UniProtKB">
        <authorList>
            <consortium name="WormBaseParasite"/>
        </authorList>
    </citation>
    <scope>IDENTIFICATION</scope>
</reference>
<dbReference type="GO" id="GO:0016020">
    <property type="term" value="C:membrane"/>
    <property type="evidence" value="ECO:0007669"/>
    <property type="project" value="UniProtKB-SubCell"/>
</dbReference>
<evidence type="ECO:0000256" key="11">
    <source>
        <dbReference type="ARBA" id="ARBA00047475"/>
    </source>
</evidence>
<dbReference type="GO" id="GO:0015020">
    <property type="term" value="F:glucuronosyltransferase activity"/>
    <property type="evidence" value="ECO:0007669"/>
    <property type="project" value="UniProtKB-EC"/>
</dbReference>
<evidence type="ECO:0000313" key="16">
    <source>
        <dbReference type="WBParaSite" id="EVEC_0000303301-mRNA-1"/>
    </source>
</evidence>
<evidence type="ECO:0000256" key="13">
    <source>
        <dbReference type="SAM" id="SignalP"/>
    </source>
</evidence>
<evidence type="ECO:0000313" key="15">
    <source>
        <dbReference type="Proteomes" id="UP000274131"/>
    </source>
</evidence>
<dbReference type="InterPro" id="IPR002213">
    <property type="entry name" value="UDP_glucos_trans"/>
</dbReference>
<evidence type="ECO:0000256" key="9">
    <source>
        <dbReference type="ARBA" id="ARBA00023136"/>
    </source>
</evidence>
<keyword evidence="15" id="KW-1185">Reference proteome</keyword>
<dbReference type="PANTHER" id="PTHR48043">
    <property type="entry name" value="EG:EG0003.4 PROTEIN-RELATED"/>
    <property type="match status" value="1"/>
</dbReference>
<gene>
    <name evidence="14" type="ORF">EVEC_LOCUS2741</name>
</gene>
<evidence type="ECO:0000256" key="3">
    <source>
        <dbReference type="ARBA" id="ARBA00012544"/>
    </source>
</evidence>
<keyword evidence="4" id="KW-0328">Glycosyltransferase</keyword>
<comment type="similarity">
    <text evidence="2">Belongs to the UDP-glycosyltransferase family.</text>
</comment>
<evidence type="ECO:0000256" key="1">
    <source>
        <dbReference type="ARBA" id="ARBA00004167"/>
    </source>
</evidence>
<dbReference type="FunFam" id="3.40.50.2000:FF:000118">
    <property type="entry name" value="UDP-glucuronosyltransferase"/>
    <property type="match status" value="1"/>
</dbReference>